<reference evidence="3" key="1">
    <citation type="journal article" date="2016" name="Nat. Genet.">
        <title>A high-quality carrot genome assembly provides new insights into carotenoid accumulation and asterid genome evolution.</title>
        <authorList>
            <person name="Iorizzo M."/>
            <person name="Ellison S."/>
            <person name="Senalik D."/>
            <person name="Zeng P."/>
            <person name="Satapoomin P."/>
            <person name="Huang J."/>
            <person name="Bowman M."/>
            <person name="Iovene M."/>
            <person name="Sanseverino W."/>
            <person name="Cavagnaro P."/>
            <person name="Yildiz M."/>
            <person name="Macko-Podgorni A."/>
            <person name="Moranska E."/>
            <person name="Grzebelus E."/>
            <person name="Grzebelus D."/>
            <person name="Ashrafi H."/>
            <person name="Zheng Z."/>
            <person name="Cheng S."/>
            <person name="Spooner D."/>
            <person name="Van Deynze A."/>
            <person name="Simon P."/>
        </authorList>
    </citation>
    <scope>NUCLEOTIDE SEQUENCE</scope>
    <source>
        <tissue evidence="3">Leaf</tissue>
    </source>
</reference>
<dbReference type="KEGG" id="dcr:108217486"/>
<evidence type="ECO:0000313" key="4">
    <source>
        <dbReference type="Proteomes" id="UP000077755"/>
    </source>
</evidence>
<dbReference type="CDD" id="cd20405">
    <property type="entry name" value="Tudor_Agenet_AtDUF_rpt1_3"/>
    <property type="match status" value="1"/>
</dbReference>
<dbReference type="InterPro" id="IPR008395">
    <property type="entry name" value="Agenet-like_dom"/>
</dbReference>
<keyword evidence="1" id="KW-0175">Coiled coil</keyword>
<feature type="coiled-coil region" evidence="1">
    <location>
        <begin position="25"/>
        <end position="52"/>
    </location>
</feature>
<gene>
    <name evidence="3" type="ORF">DCAR_0417930</name>
</gene>
<dbReference type="EMBL" id="CP093346">
    <property type="protein sequence ID" value="WOG98586.1"/>
    <property type="molecule type" value="Genomic_DNA"/>
</dbReference>
<dbReference type="Proteomes" id="UP000077755">
    <property type="component" value="Chromosome 4"/>
</dbReference>
<protein>
    <recommendedName>
        <fullName evidence="2">Agenet domain-containing protein</fullName>
    </recommendedName>
</protein>
<reference evidence="3" key="2">
    <citation type="submission" date="2022-03" db="EMBL/GenBank/DDBJ databases">
        <title>Draft title - Genomic analysis of global carrot germplasm unveils the trajectory of domestication and the origin of high carotenoid orange carrot.</title>
        <authorList>
            <person name="Iorizzo M."/>
            <person name="Ellison S."/>
            <person name="Senalik D."/>
            <person name="Macko-Podgorni A."/>
            <person name="Grzebelus D."/>
            <person name="Bostan H."/>
            <person name="Rolling W."/>
            <person name="Curaba J."/>
            <person name="Simon P."/>
        </authorList>
    </citation>
    <scope>NUCLEOTIDE SEQUENCE</scope>
    <source>
        <tissue evidence="3">Leaf</tissue>
    </source>
</reference>
<keyword evidence="4" id="KW-1185">Reference proteome</keyword>
<dbReference type="AlphaFoldDB" id="A0AAF0X0X5"/>
<name>A0AAF0X0X5_DAUCS</name>
<accession>A0AAF0X0X5</accession>
<dbReference type="Pfam" id="PF05641">
    <property type="entry name" value="Agenet"/>
    <property type="match status" value="1"/>
</dbReference>
<sequence>MEEINVGDTVEISSNEDGFLGSYFVAQVIEKIKNKHNNHDEYEVEYETLLDDEDENKMYREKVEDYKVRPTPPVVRVAEFDVLDKVDVYDNDGWWVGRVTHKFDYVYTVYFESTADEWAYSFDRLRLHQEYRNGVWTVSSGRQNIIA</sequence>
<dbReference type="PANTHER" id="PTHR31917">
    <property type="entry name" value="AGENET DOMAIN-CONTAINING PROTEIN-RELATED"/>
    <property type="match status" value="1"/>
</dbReference>
<dbReference type="SMART" id="SM00743">
    <property type="entry name" value="Agenet"/>
    <property type="match status" value="2"/>
</dbReference>
<feature type="domain" description="Agenet" evidence="2">
    <location>
        <begin position="2"/>
        <end position="76"/>
    </location>
</feature>
<organism evidence="3 4">
    <name type="scientific">Daucus carota subsp. sativus</name>
    <name type="common">Carrot</name>
    <dbReference type="NCBI Taxonomy" id="79200"/>
    <lineage>
        <taxon>Eukaryota</taxon>
        <taxon>Viridiplantae</taxon>
        <taxon>Streptophyta</taxon>
        <taxon>Embryophyta</taxon>
        <taxon>Tracheophyta</taxon>
        <taxon>Spermatophyta</taxon>
        <taxon>Magnoliopsida</taxon>
        <taxon>eudicotyledons</taxon>
        <taxon>Gunneridae</taxon>
        <taxon>Pentapetalae</taxon>
        <taxon>asterids</taxon>
        <taxon>campanulids</taxon>
        <taxon>Apiales</taxon>
        <taxon>Apiaceae</taxon>
        <taxon>Apioideae</taxon>
        <taxon>Scandiceae</taxon>
        <taxon>Daucinae</taxon>
        <taxon>Daucus</taxon>
        <taxon>Daucus sect. Daucus</taxon>
    </lineage>
</organism>
<feature type="domain" description="Agenet" evidence="2">
    <location>
        <begin position="78"/>
        <end position="133"/>
    </location>
</feature>
<dbReference type="InterPro" id="IPR014002">
    <property type="entry name" value="Agenet_dom_plant"/>
</dbReference>
<evidence type="ECO:0000313" key="3">
    <source>
        <dbReference type="EMBL" id="WOG98586.1"/>
    </source>
</evidence>
<evidence type="ECO:0000259" key="2">
    <source>
        <dbReference type="SMART" id="SM00743"/>
    </source>
</evidence>
<proteinExistence type="predicted"/>
<dbReference type="PANTHER" id="PTHR31917:SF148">
    <property type="entry name" value="DUF724 DOMAIN-CONTAINING PROTEIN 2"/>
    <property type="match status" value="1"/>
</dbReference>
<evidence type="ECO:0000256" key="1">
    <source>
        <dbReference type="SAM" id="Coils"/>
    </source>
</evidence>